<feature type="chain" id="PRO_5047214295" evidence="1">
    <location>
        <begin position="24"/>
        <end position="690"/>
    </location>
</feature>
<dbReference type="PANTHER" id="PTHR12143">
    <property type="entry name" value="PEPTIDE N-GLYCANASE PNGASE -RELATED"/>
    <property type="match status" value="1"/>
</dbReference>
<dbReference type="Gene3D" id="2.70.98.10">
    <property type="match status" value="1"/>
</dbReference>
<feature type="signal peptide" evidence="1">
    <location>
        <begin position="1"/>
        <end position="23"/>
    </location>
</feature>
<evidence type="ECO:0000259" key="3">
    <source>
        <dbReference type="Pfam" id="PF17678"/>
    </source>
</evidence>
<dbReference type="Gene3D" id="3.30.2080.10">
    <property type="entry name" value="GH92 mannosidase domain"/>
    <property type="match status" value="1"/>
</dbReference>
<evidence type="ECO:0000256" key="1">
    <source>
        <dbReference type="SAM" id="SignalP"/>
    </source>
</evidence>
<keyword evidence="5" id="KW-1185">Reference proteome</keyword>
<evidence type="ECO:0000313" key="4">
    <source>
        <dbReference type="EMBL" id="MCJ2184681.1"/>
    </source>
</evidence>
<dbReference type="InterPro" id="IPR014718">
    <property type="entry name" value="GH-type_carb-bd"/>
</dbReference>
<gene>
    <name evidence="4" type="ORF">MTR62_18595</name>
</gene>
<dbReference type="Pfam" id="PF17678">
    <property type="entry name" value="Glyco_hydro_92N"/>
    <property type="match status" value="1"/>
</dbReference>
<dbReference type="InterPro" id="IPR012939">
    <property type="entry name" value="Glyco_hydro_92"/>
</dbReference>
<keyword evidence="4" id="KW-0378">Hydrolase</keyword>
<feature type="domain" description="Glycosyl hydrolase family 92" evidence="2">
    <location>
        <begin position="259"/>
        <end position="423"/>
    </location>
</feature>
<reference evidence="4" key="1">
    <citation type="submission" date="2022-03" db="EMBL/GenBank/DDBJ databases">
        <title>Identification of a novel bacterium isolated from mangrove sediments.</title>
        <authorList>
            <person name="Pan X."/>
        </authorList>
    </citation>
    <scope>NUCLEOTIDE SEQUENCE</scope>
    <source>
        <strain evidence="4">B1949</strain>
    </source>
</reference>
<name>A0ABT0BIN1_9SPHN</name>
<feature type="domain" description="Glycosyl hydrolase family 92 N-terminal" evidence="3">
    <location>
        <begin position="41"/>
        <end position="219"/>
    </location>
</feature>
<dbReference type="InterPro" id="IPR050883">
    <property type="entry name" value="PNGase"/>
</dbReference>
<accession>A0ABT0BIN1</accession>
<dbReference type="RefSeq" id="WP_244023753.1">
    <property type="nucleotide sequence ID" value="NZ_JALHLF010000130.1"/>
</dbReference>
<dbReference type="InterPro" id="IPR008928">
    <property type="entry name" value="6-hairpin_glycosidase_sf"/>
</dbReference>
<dbReference type="PANTHER" id="PTHR12143:SF39">
    <property type="entry name" value="SECRETED PROTEIN"/>
    <property type="match status" value="1"/>
</dbReference>
<organism evidence="4 5">
    <name type="scientific">Novosphingobium organovorum</name>
    <dbReference type="NCBI Taxonomy" id="2930092"/>
    <lineage>
        <taxon>Bacteria</taxon>
        <taxon>Pseudomonadati</taxon>
        <taxon>Pseudomonadota</taxon>
        <taxon>Alphaproteobacteria</taxon>
        <taxon>Sphingomonadales</taxon>
        <taxon>Sphingomonadaceae</taxon>
        <taxon>Novosphingobium</taxon>
    </lineage>
</organism>
<dbReference type="Pfam" id="PF07971">
    <property type="entry name" value="Glyco_hydro_92"/>
    <property type="match status" value="2"/>
</dbReference>
<dbReference type="Gene3D" id="1.20.1610.10">
    <property type="entry name" value="alpha-1,2-mannosidases domains"/>
    <property type="match status" value="1"/>
</dbReference>
<dbReference type="Gene3D" id="1.20.1050.60">
    <property type="entry name" value="alpha-1,2-mannosidase"/>
    <property type="match status" value="1"/>
</dbReference>
<dbReference type="Proteomes" id="UP001162881">
    <property type="component" value="Unassembled WGS sequence"/>
</dbReference>
<keyword evidence="1" id="KW-0732">Signal</keyword>
<feature type="domain" description="Glycosyl hydrolase family 92" evidence="2">
    <location>
        <begin position="436"/>
        <end position="689"/>
    </location>
</feature>
<proteinExistence type="predicted"/>
<dbReference type="GO" id="GO:0016787">
    <property type="term" value="F:hydrolase activity"/>
    <property type="evidence" value="ECO:0007669"/>
    <property type="project" value="UniProtKB-KW"/>
</dbReference>
<comment type="caution">
    <text evidence="4">The sequence shown here is derived from an EMBL/GenBank/DDBJ whole genome shotgun (WGS) entry which is preliminary data.</text>
</comment>
<dbReference type="InterPro" id="IPR041371">
    <property type="entry name" value="GH92_N"/>
</dbReference>
<sequence length="690" mass="74849">MTRFAVAALILTVLPMGAGPVHAEPASASRRRVDPVDPVDLVDPFVGTKGDHGQLAPAATGPYAMVQLAPQTVPAQHPGYDFAADHLVGFTHTRAVGVGCGGGGGNLMVSLGYAGESGPFAMDKTSERAAPGWYHVAYDGGIRADLAANGAAGIAHFTLPRAGVARVVIDPRSGATRVRAVSWARTTARDMAGRLSAGTVCEQGAFHLSFASRLRHNGRAVPLTATRLSGDRLEFAITVAAGDTIDLGTGLSVVDPASARRVRDRETGKRGYADLRRMAEAAWSRELGRFAVPGRGETARLFYTSLFRAMQVPVRIDDEEGRYRRSDGSLHRVARGHHRYAGWAVWDNYRTQLPLLALADPARARDVSASLAELYLAGKARWATPNEPFITVRTEHAGVALLDFARKGIGGFDRARILPLMIAELPQLPHTAPDEQIETAYDTWAVAQMAADLGQADTARRYTAAALSYRTMWQRVFAEVSPDFDTVKARGLYQGTLWQYRWAPVFDLDWLIETGLGRARFNAELARFFDEGLYNMTNQPDIQAPWLFALSGAPQRTQALVHRYLSQDVDHWYTNAGKRAEPWHGRSFALDPVGFADGMDDDEGGMSSWYVWGALGLYPLVPGKPFYAVTAPAFGHASLDLGGGRKLVIERVGPAGGSMDHIAWNGTRLAGFTIDHARLVKGGTLRVVLR</sequence>
<dbReference type="SUPFAM" id="SSF48208">
    <property type="entry name" value="Six-hairpin glycosidases"/>
    <property type="match status" value="1"/>
</dbReference>
<evidence type="ECO:0000259" key="2">
    <source>
        <dbReference type="Pfam" id="PF07971"/>
    </source>
</evidence>
<dbReference type="EMBL" id="JALHLF010000130">
    <property type="protein sequence ID" value="MCJ2184681.1"/>
    <property type="molecule type" value="Genomic_DNA"/>
</dbReference>
<protein>
    <submittedName>
        <fullName evidence="4">Glycoside hydrolase family 92 protein</fullName>
    </submittedName>
</protein>
<evidence type="ECO:0000313" key="5">
    <source>
        <dbReference type="Proteomes" id="UP001162881"/>
    </source>
</evidence>